<feature type="transmembrane region" description="Helical" evidence="1">
    <location>
        <begin position="108"/>
        <end position="130"/>
    </location>
</feature>
<feature type="transmembrane region" description="Helical" evidence="1">
    <location>
        <begin position="6"/>
        <end position="30"/>
    </location>
</feature>
<feature type="transmembrane region" description="Helical" evidence="1">
    <location>
        <begin position="171"/>
        <end position="195"/>
    </location>
</feature>
<evidence type="ECO:0000313" key="3">
    <source>
        <dbReference type="Proteomes" id="UP001201812"/>
    </source>
</evidence>
<feature type="transmembrane region" description="Helical" evidence="1">
    <location>
        <begin position="216"/>
        <end position="235"/>
    </location>
</feature>
<evidence type="ECO:0000256" key="1">
    <source>
        <dbReference type="SAM" id="Phobius"/>
    </source>
</evidence>
<evidence type="ECO:0000313" key="2">
    <source>
        <dbReference type="EMBL" id="KAI1723538.1"/>
    </source>
</evidence>
<feature type="transmembrane region" description="Helical" evidence="1">
    <location>
        <begin position="255"/>
        <end position="275"/>
    </location>
</feature>
<protein>
    <submittedName>
        <fullName evidence="2">Uncharacterized protein</fullName>
    </submittedName>
</protein>
<name>A0AAD4NFL9_9BILA</name>
<keyword evidence="1" id="KW-0472">Membrane</keyword>
<dbReference type="Proteomes" id="UP001201812">
    <property type="component" value="Unassembled WGS sequence"/>
</dbReference>
<feature type="transmembrane region" description="Helical" evidence="1">
    <location>
        <begin position="142"/>
        <end position="165"/>
    </location>
</feature>
<organism evidence="2 3">
    <name type="scientific">Ditylenchus destructor</name>
    <dbReference type="NCBI Taxonomy" id="166010"/>
    <lineage>
        <taxon>Eukaryota</taxon>
        <taxon>Metazoa</taxon>
        <taxon>Ecdysozoa</taxon>
        <taxon>Nematoda</taxon>
        <taxon>Chromadorea</taxon>
        <taxon>Rhabditida</taxon>
        <taxon>Tylenchina</taxon>
        <taxon>Tylenchomorpha</taxon>
        <taxon>Sphaerularioidea</taxon>
        <taxon>Anguinidae</taxon>
        <taxon>Anguininae</taxon>
        <taxon>Ditylenchus</taxon>
    </lineage>
</organism>
<gene>
    <name evidence="2" type="ORF">DdX_03699</name>
</gene>
<keyword evidence="1" id="KW-0812">Transmembrane</keyword>
<dbReference type="EMBL" id="JAKKPZ010000003">
    <property type="protein sequence ID" value="KAI1723538.1"/>
    <property type="molecule type" value="Genomic_DNA"/>
</dbReference>
<dbReference type="AlphaFoldDB" id="A0AAD4NFL9"/>
<proteinExistence type="predicted"/>
<comment type="caution">
    <text evidence="2">The sequence shown here is derived from an EMBL/GenBank/DDBJ whole genome shotgun (WGS) entry which is preliminary data.</text>
</comment>
<sequence length="393" mass="44687">MLFWSWWSSLVCLLLSLTIFTFNALLLLATSSNPKLHTTSNILASNMWLANCIHAAVSIFHNLLEVPEQSTYVRLPVPSLKIIGSSVMFEPINAWEYTSISGLGAQTLAALFNTTVSLLALIAMAFVQLVGKRRHDWMPTSVSFRISMCIWSVVLGVVFFDFALLHITRSFGLLVAFQLALLSILLVFNLVLHPVNLFMASRSTQDSHLDTSITESLWLLMHSLSFTLLAMMLVWEGKSSSPSKSNQHSRLDEMYQLITLQLAAYMVHCIANPMISLLRDPRLTVALGKFIYCSSRQDYNGLPAAIEDSRPALHQWFLPEMSWIMRNIPPPPVYRSPSWASTRTCDEYAAPFVMHIESSREEIPRSEELQNSEKREYFEERATISRYRIDEIK</sequence>
<keyword evidence="1" id="KW-1133">Transmembrane helix</keyword>
<keyword evidence="3" id="KW-1185">Reference proteome</keyword>
<dbReference type="SUPFAM" id="SSF81321">
    <property type="entry name" value="Family A G protein-coupled receptor-like"/>
    <property type="match status" value="1"/>
</dbReference>
<accession>A0AAD4NFL9</accession>
<reference evidence="2" key="1">
    <citation type="submission" date="2022-01" db="EMBL/GenBank/DDBJ databases">
        <title>Genome Sequence Resource for Two Populations of Ditylenchus destructor, the Migratory Endoparasitic Phytonematode.</title>
        <authorList>
            <person name="Zhang H."/>
            <person name="Lin R."/>
            <person name="Xie B."/>
        </authorList>
    </citation>
    <scope>NUCLEOTIDE SEQUENCE</scope>
    <source>
        <strain evidence="2">BazhouSP</strain>
    </source>
</reference>